<feature type="transmembrane region" description="Helical" evidence="6">
    <location>
        <begin position="184"/>
        <end position="204"/>
    </location>
</feature>
<feature type="transmembrane region" description="Helical" evidence="6">
    <location>
        <begin position="153"/>
        <end position="172"/>
    </location>
</feature>
<evidence type="ECO:0000256" key="1">
    <source>
        <dbReference type="ARBA" id="ARBA00004370"/>
    </source>
</evidence>
<sequence length="385" mass="44152">MATYRYLSPEILSGFDRYKYSSIDTSPISKYITHPFWDKLVQLYPRWLAPNVLTLAGFSLLVVSFIVLTIIDPHFNAASPDQPGVPYWVWLLCSFNVFWSHTLDGTDGKQARRTGSSSPLGELFDHGLDSWATLFFPINMYSIYGRGEFGVEVYRVYFVMIGIMFCFILSHWEKYNTGILFLPWGYDLSQIGMALLFLVAYFGGHEMWRFKLPFADLYCAEGLEIIMHLGTILLTVPPTLWNIYVASRDGTGKKRTLWEAMRPLVGTLVLFGLMIIWAKYSSVEIIQQQPRLFYFLTGTLFSNIACRLIISQMSDTRCELLNWMLYPLAALVAVVLLTQPGFIEVAILWIFTIFTTVAHIHFGVSVVKEMCEHFNISAFTIKKKD</sequence>
<evidence type="ECO:0000256" key="5">
    <source>
        <dbReference type="RuleBase" id="RU003750"/>
    </source>
</evidence>
<dbReference type="GO" id="GO:0004307">
    <property type="term" value="F:ethanolaminephosphotransferase activity"/>
    <property type="evidence" value="ECO:0007669"/>
    <property type="project" value="TreeGrafter"/>
</dbReference>
<protein>
    <submittedName>
        <fullName evidence="7">Ethanolaminephosphotransferase 1</fullName>
    </submittedName>
</protein>
<dbReference type="PANTHER" id="PTHR10414">
    <property type="entry name" value="ETHANOLAMINEPHOSPHOTRANSFERASE"/>
    <property type="match status" value="1"/>
</dbReference>
<evidence type="ECO:0000313" key="8">
    <source>
        <dbReference type="Proteomes" id="UP000242188"/>
    </source>
</evidence>
<keyword evidence="6" id="KW-1133">Transmembrane helix</keyword>
<keyword evidence="8" id="KW-1185">Reference proteome</keyword>
<comment type="caution">
    <text evidence="7">The sequence shown here is derived from an EMBL/GenBank/DDBJ whole genome shotgun (WGS) entry which is preliminary data.</text>
</comment>
<feature type="transmembrane region" description="Helical" evidence="6">
    <location>
        <begin position="52"/>
        <end position="71"/>
    </location>
</feature>
<feature type="transmembrane region" description="Helical" evidence="6">
    <location>
        <begin position="320"/>
        <end position="338"/>
    </location>
</feature>
<dbReference type="GO" id="GO:0006646">
    <property type="term" value="P:phosphatidylethanolamine biosynthetic process"/>
    <property type="evidence" value="ECO:0007669"/>
    <property type="project" value="TreeGrafter"/>
</dbReference>
<dbReference type="Pfam" id="PF01066">
    <property type="entry name" value="CDP-OH_P_transf"/>
    <property type="match status" value="1"/>
</dbReference>
<proteinExistence type="inferred from homology"/>
<accession>A0A210QEU4</accession>
<dbReference type="EMBL" id="NEDP02003955">
    <property type="protein sequence ID" value="OWF47272.1"/>
    <property type="molecule type" value="Genomic_DNA"/>
</dbReference>
<evidence type="ECO:0000256" key="4">
    <source>
        <dbReference type="ARBA" id="ARBA00023136"/>
    </source>
</evidence>
<keyword evidence="6" id="KW-0812">Transmembrane</keyword>
<dbReference type="InterPro" id="IPR000462">
    <property type="entry name" value="CDP-OH_P_trans"/>
</dbReference>
<dbReference type="PIRSF" id="PIRSF015665">
    <property type="entry name" value="CHOPT"/>
    <property type="match status" value="1"/>
</dbReference>
<dbReference type="Gene3D" id="1.20.120.1760">
    <property type="match status" value="1"/>
</dbReference>
<dbReference type="InterPro" id="IPR048254">
    <property type="entry name" value="CDP_ALCOHOL_P_TRANSF_CS"/>
</dbReference>
<dbReference type="PANTHER" id="PTHR10414:SF71">
    <property type="entry name" value="FI05338P"/>
    <property type="match status" value="1"/>
</dbReference>
<feature type="transmembrane region" description="Helical" evidence="6">
    <location>
        <begin position="292"/>
        <end position="314"/>
    </location>
</feature>
<dbReference type="InterPro" id="IPR014472">
    <property type="entry name" value="CHOPT"/>
</dbReference>
<evidence type="ECO:0000256" key="6">
    <source>
        <dbReference type="SAM" id="Phobius"/>
    </source>
</evidence>
<keyword evidence="3 5" id="KW-0808">Transferase</keyword>
<organism evidence="7 8">
    <name type="scientific">Mizuhopecten yessoensis</name>
    <name type="common">Japanese scallop</name>
    <name type="synonym">Patinopecten yessoensis</name>
    <dbReference type="NCBI Taxonomy" id="6573"/>
    <lineage>
        <taxon>Eukaryota</taxon>
        <taxon>Metazoa</taxon>
        <taxon>Spiralia</taxon>
        <taxon>Lophotrochozoa</taxon>
        <taxon>Mollusca</taxon>
        <taxon>Bivalvia</taxon>
        <taxon>Autobranchia</taxon>
        <taxon>Pteriomorphia</taxon>
        <taxon>Pectinida</taxon>
        <taxon>Pectinoidea</taxon>
        <taxon>Pectinidae</taxon>
        <taxon>Mizuhopecten</taxon>
    </lineage>
</organism>
<dbReference type="GO" id="GO:0005789">
    <property type="term" value="C:endoplasmic reticulum membrane"/>
    <property type="evidence" value="ECO:0007669"/>
    <property type="project" value="TreeGrafter"/>
</dbReference>
<dbReference type="InterPro" id="IPR043130">
    <property type="entry name" value="CDP-OH_PTrfase_TM_dom"/>
</dbReference>
<dbReference type="STRING" id="6573.A0A210QEU4"/>
<feature type="transmembrane region" description="Helical" evidence="6">
    <location>
        <begin position="225"/>
        <end position="244"/>
    </location>
</feature>
<name>A0A210QEU4_MIZYE</name>
<dbReference type="PROSITE" id="PS00379">
    <property type="entry name" value="CDP_ALCOHOL_P_TRANSF"/>
    <property type="match status" value="1"/>
</dbReference>
<feature type="transmembrane region" description="Helical" evidence="6">
    <location>
        <begin position="264"/>
        <end position="280"/>
    </location>
</feature>
<evidence type="ECO:0000313" key="7">
    <source>
        <dbReference type="EMBL" id="OWF47272.1"/>
    </source>
</evidence>
<gene>
    <name evidence="7" type="ORF">KP79_PYT08360</name>
</gene>
<comment type="similarity">
    <text evidence="2 5">Belongs to the CDP-alcohol phosphatidyltransferase class-I family.</text>
</comment>
<feature type="transmembrane region" description="Helical" evidence="6">
    <location>
        <begin position="345"/>
        <end position="364"/>
    </location>
</feature>
<dbReference type="GO" id="GO:0005794">
    <property type="term" value="C:Golgi apparatus"/>
    <property type="evidence" value="ECO:0007669"/>
    <property type="project" value="TreeGrafter"/>
</dbReference>
<comment type="subcellular location">
    <subcellularLocation>
        <location evidence="1">Membrane</location>
    </subcellularLocation>
</comment>
<dbReference type="Proteomes" id="UP000242188">
    <property type="component" value="Unassembled WGS sequence"/>
</dbReference>
<reference evidence="7 8" key="1">
    <citation type="journal article" date="2017" name="Nat. Ecol. Evol.">
        <title>Scallop genome provides insights into evolution of bilaterian karyotype and development.</title>
        <authorList>
            <person name="Wang S."/>
            <person name="Zhang J."/>
            <person name="Jiao W."/>
            <person name="Li J."/>
            <person name="Xun X."/>
            <person name="Sun Y."/>
            <person name="Guo X."/>
            <person name="Huan P."/>
            <person name="Dong B."/>
            <person name="Zhang L."/>
            <person name="Hu X."/>
            <person name="Sun X."/>
            <person name="Wang J."/>
            <person name="Zhao C."/>
            <person name="Wang Y."/>
            <person name="Wang D."/>
            <person name="Huang X."/>
            <person name="Wang R."/>
            <person name="Lv J."/>
            <person name="Li Y."/>
            <person name="Zhang Z."/>
            <person name="Liu B."/>
            <person name="Lu W."/>
            <person name="Hui Y."/>
            <person name="Liang J."/>
            <person name="Zhou Z."/>
            <person name="Hou R."/>
            <person name="Li X."/>
            <person name="Liu Y."/>
            <person name="Li H."/>
            <person name="Ning X."/>
            <person name="Lin Y."/>
            <person name="Zhao L."/>
            <person name="Xing Q."/>
            <person name="Dou J."/>
            <person name="Li Y."/>
            <person name="Mao J."/>
            <person name="Guo H."/>
            <person name="Dou H."/>
            <person name="Li T."/>
            <person name="Mu C."/>
            <person name="Jiang W."/>
            <person name="Fu Q."/>
            <person name="Fu X."/>
            <person name="Miao Y."/>
            <person name="Liu J."/>
            <person name="Yu Q."/>
            <person name="Li R."/>
            <person name="Liao H."/>
            <person name="Li X."/>
            <person name="Kong Y."/>
            <person name="Jiang Z."/>
            <person name="Chourrout D."/>
            <person name="Li R."/>
            <person name="Bao Z."/>
        </authorList>
    </citation>
    <scope>NUCLEOTIDE SEQUENCE [LARGE SCALE GENOMIC DNA]</scope>
    <source>
        <strain evidence="7 8">PY_sf001</strain>
    </source>
</reference>
<dbReference type="OrthoDB" id="196717at2759"/>
<keyword evidence="4 6" id="KW-0472">Membrane</keyword>
<dbReference type="FunFam" id="1.20.120.1760:FF:000016">
    <property type="entry name" value="ethanolaminephosphotransferase 1"/>
    <property type="match status" value="1"/>
</dbReference>
<evidence type="ECO:0000256" key="3">
    <source>
        <dbReference type="ARBA" id="ARBA00022679"/>
    </source>
</evidence>
<evidence type="ECO:0000256" key="2">
    <source>
        <dbReference type="ARBA" id="ARBA00010441"/>
    </source>
</evidence>
<dbReference type="AlphaFoldDB" id="A0A210QEU4"/>